<keyword evidence="2" id="KW-1185">Reference proteome</keyword>
<accession>A0A9N8N0A9</accession>
<gene>
    <name evidence="1" type="ORF">R70211_05072</name>
</gene>
<comment type="caution">
    <text evidence="1">The sequence shown here is derived from an EMBL/GenBank/DDBJ whole genome shotgun (WGS) entry which is preliminary data.</text>
</comment>
<evidence type="ECO:0000313" key="2">
    <source>
        <dbReference type="Proteomes" id="UP000675121"/>
    </source>
</evidence>
<protein>
    <submittedName>
        <fullName evidence="1">Uncharacterized protein</fullName>
    </submittedName>
</protein>
<dbReference type="AntiFam" id="ANF00041">
    <property type="entry name" value="Antisense to RNaseP"/>
</dbReference>
<sequence>MPASLWTPAFFVGWQSRPISRILCTHHVRRRDTRSSHSSRRAITDALKLPTRRRDGGPVLHLEDASLPTWNCSGWRLPCRSALQQPRCALTAPFHPYLIPACAGPSAVCFLLPCSACHHGWPLAITLPYGVRTFLALFGRNRRGRDCLACFAGAHFNTVVDTCGFDPSLREATLKPLEPGHLPRRPLARTPPRAKYGRVVVKSRRFVLGAPTRNPQHGQRRKHAARQCVCAP</sequence>
<dbReference type="Proteomes" id="UP000675121">
    <property type="component" value="Unassembled WGS sequence"/>
</dbReference>
<organism evidence="1 2">
    <name type="scientific">Paraburkholderia domus</name>
    <dbReference type="NCBI Taxonomy" id="2793075"/>
    <lineage>
        <taxon>Bacteria</taxon>
        <taxon>Pseudomonadati</taxon>
        <taxon>Pseudomonadota</taxon>
        <taxon>Betaproteobacteria</taxon>
        <taxon>Burkholderiales</taxon>
        <taxon>Burkholderiaceae</taxon>
        <taxon>Paraburkholderia</taxon>
    </lineage>
</organism>
<dbReference type="AlphaFoldDB" id="A0A9N8N0A9"/>
<proteinExistence type="predicted"/>
<evidence type="ECO:0000313" key="1">
    <source>
        <dbReference type="EMBL" id="CAE6930582.1"/>
    </source>
</evidence>
<dbReference type="EMBL" id="CAJNAS010000015">
    <property type="protein sequence ID" value="CAE6930582.1"/>
    <property type="molecule type" value="Genomic_DNA"/>
</dbReference>
<reference evidence="1" key="1">
    <citation type="submission" date="2021-02" db="EMBL/GenBank/DDBJ databases">
        <authorList>
            <person name="Vanwijnsberghe S."/>
        </authorList>
    </citation>
    <scope>NUCLEOTIDE SEQUENCE</scope>
    <source>
        <strain evidence="1">R-70211</strain>
    </source>
</reference>
<name>A0A9N8N0A9_9BURK</name>